<accession>A0A382E3P2</accession>
<dbReference type="GO" id="GO:0042834">
    <property type="term" value="F:peptidoglycan binding"/>
    <property type="evidence" value="ECO:0007669"/>
    <property type="project" value="InterPro"/>
</dbReference>
<dbReference type="InterPro" id="IPR007730">
    <property type="entry name" value="SPOR-like_dom"/>
</dbReference>
<reference evidence="2" key="1">
    <citation type="submission" date="2018-05" db="EMBL/GenBank/DDBJ databases">
        <authorList>
            <person name="Lanie J.A."/>
            <person name="Ng W.-L."/>
            <person name="Kazmierczak K.M."/>
            <person name="Andrzejewski T.M."/>
            <person name="Davidsen T.M."/>
            <person name="Wayne K.J."/>
            <person name="Tettelin H."/>
            <person name="Glass J.I."/>
            <person name="Rusch D."/>
            <person name="Podicherti R."/>
            <person name="Tsui H.-C.T."/>
            <person name="Winkler M.E."/>
        </authorList>
    </citation>
    <scope>NUCLEOTIDE SEQUENCE</scope>
</reference>
<organism evidence="2">
    <name type="scientific">marine metagenome</name>
    <dbReference type="NCBI Taxonomy" id="408172"/>
    <lineage>
        <taxon>unclassified sequences</taxon>
        <taxon>metagenomes</taxon>
        <taxon>ecological metagenomes</taxon>
    </lineage>
</organism>
<feature type="domain" description="SPOR" evidence="1">
    <location>
        <begin position="51"/>
        <end position="127"/>
    </location>
</feature>
<dbReference type="InterPro" id="IPR036680">
    <property type="entry name" value="SPOR-like_sf"/>
</dbReference>
<proteinExistence type="predicted"/>
<dbReference type="EMBL" id="UINC01042226">
    <property type="protein sequence ID" value="SVB44563.1"/>
    <property type="molecule type" value="Genomic_DNA"/>
</dbReference>
<dbReference type="AlphaFoldDB" id="A0A382E3P2"/>
<dbReference type="SUPFAM" id="SSF110997">
    <property type="entry name" value="Sporulation related repeat"/>
    <property type="match status" value="1"/>
</dbReference>
<gene>
    <name evidence="2" type="ORF">METZ01_LOCUS197417</name>
</gene>
<evidence type="ECO:0000313" key="2">
    <source>
        <dbReference type="EMBL" id="SVB44563.1"/>
    </source>
</evidence>
<name>A0A382E3P2_9ZZZZ</name>
<protein>
    <recommendedName>
        <fullName evidence="1">SPOR domain-containing protein</fullName>
    </recommendedName>
</protein>
<evidence type="ECO:0000259" key="1">
    <source>
        <dbReference type="PROSITE" id="PS51724"/>
    </source>
</evidence>
<dbReference type="Gene3D" id="3.30.70.1070">
    <property type="entry name" value="Sporulation related repeat"/>
    <property type="match status" value="1"/>
</dbReference>
<dbReference type="Pfam" id="PF05036">
    <property type="entry name" value="SPOR"/>
    <property type="match status" value="1"/>
</dbReference>
<sequence length="142" mass="16468">MLMVSTLFCQTKEEFDPSRLKDIPPKWPRINHSFMKYKMGSLDSSVVDTSLKEMNGFRVQVFATRFSHSADSIKAGLDEKVNEDVSIVFDAPVYKVRVGNFVTRNEAENMKINLVKFGYDTAWIVRSKVLARKYRLIETRKH</sequence>
<dbReference type="PROSITE" id="PS51724">
    <property type="entry name" value="SPOR"/>
    <property type="match status" value="1"/>
</dbReference>